<protein>
    <submittedName>
        <fullName evidence="1">Uncharacterized protein</fullName>
    </submittedName>
</protein>
<accession>A0A0E9PEA6</accession>
<proteinExistence type="predicted"/>
<evidence type="ECO:0000313" key="1">
    <source>
        <dbReference type="EMBL" id="JAH02198.1"/>
    </source>
</evidence>
<name>A0A0E9PEA6_ANGAN</name>
<dbReference type="AlphaFoldDB" id="A0A0E9PEA6"/>
<reference evidence="1" key="2">
    <citation type="journal article" date="2015" name="Fish Shellfish Immunol.">
        <title>Early steps in the European eel (Anguilla anguilla)-Vibrio vulnificus interaction in the gills: Role of the RtxA13 toxin.</title>
        <authorList>
            <person name="Callol A."/>
            <person name="Pajuelo D."/>
            <person name="Ebbesson L."/>
            <person name="Teles M."/>
            <person name="MacKenzie S."/>
            <person name="Amaro C."/>
        </authorList>
    </citation>
    <scope>NUCLEOTIDE SEQUENCE</scope>
</reference>
<reference evidence="1" key="1">
    <citation type="submission" date="2014-11" db="EMBL/GenBank/DDBJ databases">
        <authorList>
            <person name="Amaro Gonzalez C."/>
        </authorList>
    </citation>
    <scope>NUCLEOTIDE SEQUENCE</scope>
</reference>
<dbReference type="EMBL" id="GBXM01106379">
    <property type="protein sequence ID" value="JAH02198.1"/>
    <property type="molecule type" value="Transcribed_RNA"/>
</dbReference>
<sequence length="44" mass="5161">MDELKLQQMHQGHIKLMLEVSGNLFIPSQWEDISVTLCTRLYLT</sequence>
<organism evidence="1">
    <name type="scientific">Anguilla anguilla</name>
    <name type="common">European freshwater eel</name>
    <name type="synonym">Muraena anguilla</name>
    <dbReference type="NCBI Taxonomy" id="7936"/>
    <lineage>
        <taxon>Eukaryota</taxon>
        <taxon>Metazoa</taxon>
        <taxon>Chordata</taxon>
        <taxon>Craniata</taxon>
        <taxon>Vertebrata</taxon>
        <taxon>Euteleostomi</taxon>
        <taxon>Actinopterygii</taxon>
        <taxon>Neopterygii</taxon>
        <taxon>Teleostei</taxon>
        <taxon>Anguilliformes</taxon>
        <taxon>Anguillidae</taxon>
        <taxon>Anguilla</taxon>
    </lineage>
</organism>